<gene>
    <name evidence="1" type="ORF">H5P28_12245</name>
</gene>
<organism evidence="1 2">
    <name type="scientific">Ruficoccus amylovorans</name>
    <dbReference type="NCBI Taxonomy" id="1804625"/>
    <lineage>
        <taxon>Bacteria</taxon>
        <taxon>Pseudomonadati</taxon>
        <taxon>Verrucomicrobiota</taxon>
        <taxon>Opitutia</taxon>
        <taxon>Puniceicoccales</taxon>
        <taxon>Cerasicoccaceae</taxon>
        <taxon>Ruficoccus</taxon>
    </lineage>
</organism>
<comment type="caution">
    <text evidence="1">The sequence shown here is derived from an EMBL/GenBank/DDBJ whole genome shotgun (WGS) entry which is preliminary data.</text>
</comment>
<evidence type="ECO:0000313" key="2">
    <source>
        <dbReference type="Proteomes" id="UP000546464"/>
    </source>
</evidence>
<dbReference type="AlphaFoldDB" id="A0A842HFI7"/>
<dbReference type="EMBL" id="JACHVB010000035">
    <property type="protein sequence ID" value="MBC2595029.1"/>
    <property type="molecule type" value="Genomic_DNA"/>
</dbReference>
<sequence length="103" mass="11449">MDSYPLHSSQKIAEKTSSVPAEYSSRFKSLATYLTGKNNENEPPMPLANACSFDSKKDLEVIEKNGVIELIRVRCACGEVTEIRCSYDLVQQNGTADAQMQEQ</sequence>
<proteinExistence type="predicted"/>
<dbReference type="RefSeq" id="WP_185675994.1">
    <property type="nucleotide sequence ID" value="NZ_JACHVB010000035.1"/>
</dbReference>
<dbReference type="Proteomes" id="UP000546464">
    <property type="component" value="Unassembled WGS sequence"/>
</dbReference>
<accession>A0A842HFI7</accession>
<protein>
    <submittedName>
        <fullName evidence="1">Uncharacterized protein</fullName>
    </submittedName>
</protein>
<reference evidence="1 2" key="1">
    <citation type="submission" date="2020-07" db="EMBL/GenBank/DDBJ databases">
        <authorList>
            <person name="Feng X."/>
        </authorList>
    </citation>
    <scope>NUCLEOTIDE SEQUENCE [LARGE SCALE GENOMIC DNA]</scope>
    <source>
        <strain evidence="1 2">JCM31066</strain>
    </source>
</reference>
<evidence type="ECO:0000313" key="1">
    <source>
        <dbReference type="EMBL" id="MBC2595029.1"/>
    </source>
</evidence>
<name>A0A842HFI7_9BACT</name>
<keyword evidence="2" id="KW-1185">Reference proteome</keyword>